<accession>A0A9P6SPN1</accession>
<dbReference type="PANTHER" id="PTHR43119">
    <property type="entry name" value="ABC TRANSPORT PROTEIN ATP-BINDING COMPONENT-RELATED"/>
    <property type="match status" value="1"/>
</dbReference>
<dbReference type="Gene3D" id="3.40.50.300">
    <property type="entry name" value="P-loop containing nucleotide triphosphate hydrolases"/>
    <property type="match status" value="1"/>
</dbReference>
<keyword evidence="3" id="KW-1185">Reference proteome</keyword>
<dbReference type="InterPro" id="IPR027417">
    <property type="entry name" value="P-loop_NTPase"/>
</dbReference>
<dbReference type="SUPFAM" id="SSF52540">
    <property type="entry name" value="P-loop containing nucleoside triphosphate hydrolases"/>
    <property type="match status" value="1"/>
</dbReference>
<dbReference type="PANTHER" id="PTHR43119:SF1">
    <property type="entry name" value="ABC TRANSPORTER DOMAIN-CONTAINING PROTEIN"/>
    <property type="match status" value="1"/>
</dbReference>
<dbReference type="InterPro" id="IPR003439">
    <property type="entry name" value="ABC_transporter-like_ATP-bd"/>
</dbReference>
<dbReference type="OrthoDB" id="6593433at2759"/>
<dbReference type="Proteomes" id="UP000749646">
    <property type="component" value="Unassembled WGS sequence"/>
</dbReference>
<protein>
    <recommendedName>
        <fullName evidence="1">ABC transporter domain-containing protein</fullName>
    </recommendedName>
</protein>
<dbReference type="AlphaFoldDB" id="A0A9P6SPN1"/>
<sequence>MSSSSSLFRAVGVSKKKEDGTWLFRNVDIELNHGVLTVTGPSGVGKSTLLKCINQIVSMDEGQVYLQDKTPDQWGIPLWRSLVMYIPQRTALMEGTPLDFVDVVRKFNAHKKNLDSYDDPVEIGLDWGLRPDLWHNNWNTLSGGEMQRISLAIGLSFRPEILLLDEPTSALDEESCSM</sequence>
<comment type="caution">
    <text evidence="2">The sequence shown here is derived from an EMBL/GenBank/DDBJ whole genome shotgun (WGS) entry which is preliminary data.</text>
</comment>
<reference evidence="2" key="1">
    <citation type="journal article" date="2020" name="Fungal Divers.">
        <title>Resolving the Mortierellaceae phylogeny through synthesis of multi-gene phylogenetics and phylogenomics.</title>
        <authorList>
            <person name="Vandepol N."/>
            <person name="Liber J."/>
            <person name="Desiro A."/>
            <person name="Na H."/>
            <person name="Kennedy M."/>
            <person name="Barry K."/>
            <person name="Grigoriev I.V."/>
            <person name="Miller A.N."/>
            <person name="O'Donnell K."/>
            <person name="Stajich J.E."/>
            <person name="Bonito G."/>
        </authorList>
    </citation>
    <scope>NUCLEOTIDE SEQUENCE</scope>
    <source>
        <strain evidence="2">MES-2147</strain>
    </source>
</reference>
<dbReference type="Pfam" id="PF00005">
    <property type="entry name" value="ABC_tran"/>
    <property type="match status" value="1"/>
</dbReference>
<feature type="non-terminal residue" evidence="2">
    <location>
        <position position="178"/>
    </location>
</feature>
<organism evidence="2 3">
    <name type="scientific">Modicella reniformis</name>
    <dbReference type="NCBI Taxonomy" id="1440133"/>
    <lineage>
        <taxon>Eukaryota</taxon>
        <taxon>Fungi</taxon>
        <taxon>Fungi incertae sedis</taxon>
        <taxon>Mucoromycota</taxon>
        <taxon>Mortierellomycotina</taxon>
        <taxon>Mortierellomycetes</taxon>
        <taxon>Mortierellales</taxon>
        <taxon>Mortierellaceae</taxon>
        <taxon>Modicella</taxon>
    </lineage>
</organism>
<dbReference type="InterPro" id="IPR017871">
    <property type="entry name" value="ABC_transporter-like_CS"/>
</dbReference>
<dbReference type="GO" id="GO:0016887">
    <property type="term" value="F:ATP hydrolysis activity"/>
    <property type="evidence" value="ECO:0007669"/>
    <property type="project" value="InterPro"/>
</dbReference>
<feature type="domain" description="ABC transporter" evidence="1">
    <location>
        <begin position="25"/>
        <end position="169"/>
    </location>
</feature>
<gene>
    <name evidence="2" type="ORF">BGZ65_010079</name>
</gene>
<evidence type="ECO:0000313" key="2">
    <source>
        <dbReference type="EMBL" id="KAF9985706.1"/>
    </source>
</evidence>
<dbReference type="PROSITE" id="PS00211">
    <property type="entry name" value="ABC_TRANSPORTER_1"/>
    <property type="match status" value="1"/>
</dbReference>
<dbReference type="GO" id="GO:0005524">
    <property type="term" value="F:ATP binding"/>
    <property type="evidence" value="ECO:0007669"/>
    <property type="project" value="InterPro"/>
</dbReference>
<evidence type="ECO:0000313" key="3">
    <source>
        <dbReference type="Proteomes" id="UP000749646"/>
    </source>
</evidence>
<proteinExistence type="predicted"/>
<name>A0A9P6SPN1_9FUNG</name>
<dbReference type="EMBL" id="JAAAHW010003281">
    <property type="protein sequence ID" value="KAF9985706.1"/>
    <property type="molecule type" value="Genomic_DNA"/>
</dbReference>
<evidence type="ECO:0000259" key="1">
    <source>
        <dbReference type="Pfam" id="PF00005"/>
    </source>
</evidence>